<dbReference type="InterPro" id="IPR002227">
    <property type="entry name" value="Tyrosinase_Cu-bd"/>
</dbReference>
<keyword evidence="6" id="KW-0186">Copper</keyword>
<protein>
    <recommendedName>
        <fullName evidence="3">tyrosinase</fullName>
        <ecNumber evidence="3">1.14.18.1</ecNumber>
    </recommendedName>
</protein>
<keyword evidence="4" id="KW-0479">Metal-binding</keyword>
<evidence type="ECO:0000256" key="5">
    <source>
        <dbReference type="ARBA" id="ARBA00023002"/>
    </source>
</evidence>
<evidence type="ECO:0000256" key="11">
    <source>
        <dbReference type="SAM" id="MobiDB-lite"/>
    </source>
</evidence>
<comment type="similarity">
    <text evidence="2">Belongs to the tyrosinase family.</text>
</comment>
<evidence type="ECO:0000256" key="10">
    <source>
        <dbReference type="ARBA" id="ARBA00048881"/>
    </source>
</evidence>
<evidence type="ECO:0000256" key="6">
    <source>
        <dbReference type="ARBA" id="ARBA00023008"/>
    </source>
</evidence>
<dbReference type="OMA" id="RAYESAW"/>
<name>S8BPP4_DACHA</name>
<evidence type="ECO:0000256" key="8">
    <source>
        <dbReference type="ARBA" id="ARBA00023101"/>
    </source>
</evidence>
<dbReference type="InterPro" id="IPR050316">
    <property type="entry name" value="Tyrosinase/Hemocyanin"/>
</dbReference>
<keyword evidence="12" id="KW-0732">Signal</keyword>
<feature type="chain" id="PRO_5004548632" description="tyrosinase" evidence="12">
    <location>
        <begin position="25"/>
        <end position="726"/>
    </location>
</feature>
<feature type="region of interest" description="Disordered" evidence="11">
    <location>
        <begin position="36"/>
        <end position="112"/>
    </location>
</feature>
<dbReference type="EMBL" id="AQGS01000691">
    <property type="protein sequence ID" value="EPS37212.1"/>
    <property type="molecule type" value="Genomic_DNA"/>
</dbReference>
<keyword evidence="5" id="KW-0560">Oxidoreductase</keyword>
<dbReference type="HOGENOM" id="CLU_013691_3_0_1"/>
<dbReference type="PRINTS" id="PR00092">
    <property type="entry name" value="TYROSINASE"/>
</dbReference>
<evidence type="ECO:0000259" key="13">
    <source>
        <dbReference type="PROSITE" id="PS00497"/>
    </source>
</evidence>
<dbReference type="eggNOG" id="ENOG502R1BY">
    <property type="taxonomic scope" value="Eukaryota"/>
</dbReference>
<dbReference type="STRING" id="1284197.S8BPP4"/>
<dbReference type="Pfam" id="PF18132">
    <property type="entry name" value="Tyrosinase_C"/>
    <property type="match status" value="1"/>
</dbReference>
<organism evidence="14 15">
    <name type="scientific">Dactylellina haptotyla (strain CBS 200.50)</name>
    <name type="common">Nematode-trapping fungus</name>
    <name type="synonym">Monacrosporium haptotylum</name>
    <dbReference type="NCBI Taxonomy" id="1284197"/>
    <lineage>
        <taxon>Eukaryota</taxon>
        <taxon>Fungi</taxon>
        <taxon>Dikarya</taxon>
        <taxon>Ascomycota</taxon>
        <taxon>Pezizomycotina</taxon>
        <taxon>Orbiliomycetes</taxon>
        <taxon>Orbiliales</taxon>
        <taxon>Orbiliaceae</taxon>
        <taxon>Dactylellina</taxon>
    </lineage>
</organism>
<dbReference type="PANTHER" id="PTHR11474">
    <property type="entry name" value="TYROSINASE FAMILY MEMBER"/>
    <property type="match status" value="1"/>
</dbReference>
<keyword evidence="15" id="KW-1185">Reference proteome</keyword>
<feature type="compositionally biased region" description="Low complexity" evidence="11">
    <location>
        <begin position="72"/>
        <end position="103"/>
    </location>
</feature>
<gene>
    <name evidence="14" type="ORF">H072_9127</name>
</gene>
<reference evidence="14 15" key="1">
    <citation type="journal article" date="2013" name="PLoS Genet.">
        <title>Genomic mechanisms accounting for the adaptation to parasitism in nematode-trapping fungi.</title>
        <authorList>
            <person name="Meerupati T."/>
            <person name="Andersson K.M."/>
            <person name="Friman E."/>
            <person name="Kumar D."/>
            <person name="Tunlid A."/>
            <person name="Ahren D."/>
        </authorList>
    </citation>
    <scope>NUCLEOTIDE SEQUENCE [LARGE SCALE GENOMIC DNA]</scope>
    <source>
        <strain evidence="14 15">CBS 200.50</strain>
    </source>
</reference>
<comment type="catalytic activity">
    <reaction evidence="10">
        <text>L-tyrosine + O2 = L-dopaquinone + H2O</text>
        <dbReference type="Rhea" id="RHEA:18117"/>
        <dbReference type="ChEBI" id="CHEBI:15377"/>
        <dbReference type="ChEBI" id="CHEBI:15379"/>
        <dbReference type="ChEBI" id="CHEBI:57924"/>
        <dbReference type="ChEBI" id="CHEBI:58315"/>
        <dbReference type="EC" id="1.14.18.1"/>
    </reaction>
</comment>
<dbReference type="InterPro" id="IPR008922">
    <property type="entry name" value="Di-copper_centre_dom_sf"/>
</dbReference>
<keyword evidence="8" id="KW-0470">Melanin biosynthesis</keyword>
<dbReference type="OrthoDB" id="6132182at2759"/>
<evidence type="ECO:0000256" key="7">
    <source>
        <dbReference type="ARBA" id="ARBA00023033"/>
    </source>
</evidence>
<dbReference type="SUPFAM" id="SSF48056">
    <property type="entry name" value="Di-copper centre-containing domain"/>
    <property type="match status" value="1"/>
</dbReference>
<feature type="domain" description="Tyrosinase copper-binding" evidence="13">
    <location>
        <begin position="242"/>
        <end position="259"/>
    </location>
</feature>
<dbReference type="GO" id="GO:0042438">
    <property type="term" value="P:melanin biosynthetic process"/>
    <property type="evidence" value="ECO:0007669"/>
    <property type="project" value="UniProtKB-KW"/>
</dbReference>
<dbReference type="GO" id="GO:0004503">
    <property type="term" value="F:tyrosinase activity"/>
    <property type="evidence" value="ECO:0007669"/>
    <property type="project" value="UniProtKB-EC"/>
</dbReference>
<accession>S8BPP4</accession>
<keyword evidence="7" id="KW-0503">Monooxygenase</keyword>
<dbReference type="Gene3D" id="2.60.310.20">
    <property type="match status" value="1"/>
</dbReference>
<dbReference type="EC" id="1.14.18.1" evidence="3"/>
<evidence type="ECO:0000256" key="12">
    <source>
        <dbReference type="SAM" id="SignalP"/>
    </source>
</evidence>
<dbReference type="Gene3D" id="1.10.1280.10">
    <property type="entry name" value="Di-copper center containing domain from catechol oxidase"/>
    <property type="match status" value="1"/>
</dbReference>
<comment type="catalytic activity">
    <reaction evidence="9">
        <text>2 L-dopa + O2 = 2 L-dopaquinone + 2 H2O</text>
        <dbReference type="Rhea" id="RHEA:34287"/>
        <dbReference type="ChEBI" id="CHEBI:15377"/>
        <dbReference type="ChEBI" id="CHEBI:15379"/>
        <dbReference type="ChEBI" id="CHEBI:57504"/>
        <dbReference type="ChEBI" id="CHEBI:57924"/>
        <dbReference type="EC" id="1.14.18.1"/>
    </reaction>
</comment>
<comment type="caution">
    <text evidence="14">The sequence shown here is derived from an EMBL/GenBank/DDBJ whole genome shotgun (WGS) entry which is preliminary data.</text>
</comment>
<evidence type="ECO:0000256" key="1">
    <source>
        <dbReference type="ARBA" id="ARBA00001973"/>
    </source>
</evidence>
<dbReference type="InterPro" id="IPR041640">
    <property type="entry name" value="Tyrosinase_C"/>
</dbReference>
<dbReference type="GO" id="GO:0046872">
    <property type="term" value="F:metal ion binding"/>
    <property type="evidence" value="ECO:0007669"/>
    <property type="project" value="UniProtKB-KW"/>
</dbReference>
<evidence type="ECO:0000256" key="3">
    <source>
        <dbReference type="ARBA" id="ARBA00011906"/>
    </source>
</evidence>
<evidence type="ECO:0000256" key="2">
    <source>
        <dbReference type="ARBA" id="ARBA00009928"/>
    </source>
</evidence>
<evidence type="ECO:0000313" key="14">
    <source>
        <dbReference type="EMBL" id="EPS37212.1"/>
    </source>
</evidence>
<dbReference type="AlphaFoldDB" id="S8BPP4"/>
<dbReference type="Pfam" id="PF00264">
    <property type="entry name" value="Tyrosinase"/>
    <property type="match status" value="1"/>
</dbReference>
<reference evidence="15" key="2">
    <citation type="submission" date="2013-04" db="EMBL/GenBank/DDBJ databases">
        <title>Genomic mechanisms accounting for the adaptation to parasitism in nematode-trapping fungi.</title>
        <authorList>
            <person name="Ahren D.G."/>
        </authorList>
    </citation>
    <scope>NUCLEOTIDE SEQUENCE [LARGE SCALE GENOMIC DNA]</scope>
    <source>
        <strain evidence="15">CBS 200.50</strain>
    </source>
</reference>
<dbReference type="Proteomes" id="UP000015100">
    <property type="component" value="Unassembled WGS sequence"/>
</dbReference>
<dbReference type="PROSITE" id="PS00497">
    <property type="entry name" value="TYROSINASE_1"/>
    <property type="match status" value="1"/>
</dbReference>
<comment type="cofactor">
    <cofactor evidence="1">
        <name>Cu(2+)</name>
        <dbReference type="ChEBI" id="CHEBI:29036"/>
    </cofactor>
</comment>
<evidence type="ECO:0000256" key="4">
    <source>
        <dbReference type="ARBA" id="ARBA00022723"/>
    </source>
</evidence>
<dbReference type="PANTHER" id="PTHR11474:SF76">
    <property type="entry name" value="SHKT DOMAIN-CONTAINING PROTEIN"/>
    <property type="match status" value="1"/>
</dbReference>
<sequence length="726" mass="81036">MAGWSSLTYALVASCAFAVTAVKAHPAGGYYGDYEYDPQPYSNSQQQSQQQADDNGFQNWWPGFPQRPNTDQDSNQNWNQNWNQNFNENQNINPNSNPNFDQNGRQTATSRPTVSSLIQLRGSVTPEARPVLTEQVFRPQNNQSFGHNDPTSLSGKWGSNHTGPIIVTGVRERVALRKEIREMIGNHTEFSLFILALHRLQRVPQNIDTSYFALAGIHGAPYKAWDNVNSDGGDPNRGYCAHNDAMFLPWHRPYMALFEQLMWNHARDIVNELPEGAKKQRFQAARDATIPVETVHDEGQTIPNPLFSYEFTDLNAFSGIEYRWPGMHHTVRFPTVTRNPGAFRALGIDEMMKSKEQQWKQKVFKILAEQKDFKLAGTMAVQIDFKLAEKMGIEGSTTVHDSIEGVHGEVHVEVGTNLDDSSAQSGHMFPPEFAGFDPIFWLHHANTWGAKFTRPHGTPLDLNTPLKPFRKSANEFWTSADVADTKQFGYTYRETQNGNPKDTHSQIYNLYGRDTIAFRLRNAEVQNFPNAGNFNKRAEASSTHGKLTSQPSNGSIVAAKEKVVRANKYTDWVANVEVAKNALSGSFKIFAFLGQPTTKQTKWFTDKSLIGSIGIFASGNANDQIVPGSITLTPALVTKLVANQTMSLEPGSVIPYLLKNLVFKASVGGENTVVDQMREIRGLKISIAAAEVTLPASERDLPKYGEYVNKIDWIDVPAGKLTPISH</sequence>
<feature type="signal peptide" evidence="12">
    <location>
        <begin position="1"/>
        <end position="24"/>
    </location>
</feature>
<evidence type="ECO:0000313" key="15">
    <source>
        <dbReference type="Proteomes" id="UP000015100"/>
    </source>
</evidence>
<proteinExistence type="inferred from homology"/>
<evidence type="ECO:0000256" key="9">
    <source>
        <dbReference type="ARBA" id="ARBA00048233"/>
    </source>
</evidence>